<keyword evidence="3" id="KW-1185">Reference proteome</keyword>
<dbReference type="Gene3D" id="2.40.70.10">
    <property type="entry name" value="Acid Proteases"/>
    <property type="match status" value="2"/>
</dbReference>
<dbReference type="Proteomes" id="UP001336835">
    <property type="component" value="Unassembled WGS sequence"/>
</dbReference>
<keyword evidence="2" id="KW-0378">Hydrolase</keyword>
<reference evidence="2 3" key="1">
    <citation type="submission" date="2024-01" db="EMBL/GenBank/DDBJ databases">
        <title>Pedobacter sp. nov., isolated from fresh soil.</title>
        <authorList>
            <person name="Le N.T.T."/>
        </authorList>
    </citation>
    <scope>NUCLEOTIDE SEQUENCE [LARGE SCALE GENOMIC DNA]</scope>
    <source>
        <strain evidence="2 3">KR3-3</strain>
    </source>
</reference>
<name>A0ABU7I6Y1_9SPHI</name>
<feature type="chain" id="PRO_5046630616" evidence="1">
    <location>
        <begin position="22"/>
        <end position="300"/>
    </location>
</feature>
<evidence type="ECO:0000313" key="2">
    <source>
        <dbReference type="EMBL" id="MEE1945239.1"/>
    </source>
</evidence>
<dbReference type="RefSeq" id="WP_330107586.1">
    <property type="nucleotide sequence ID" value="NZ_JAZDQT010000001.1"/>
</dbReference>
<feature type="signal peptide" evidence="1">
    <location>
        <begin position="1"/>
        <end position="21"/>
    </location>
</feature>
<evidence type="ECO:0000256" key="1">
    <source>
        <dbReference type="SAM" id="SignalP"/>
    </source>
</evidence>
<proteinExistence type="predicted"/>
<keyword evidence="1" id="KW-0732">Signal</keyword>
<gene>
    <name evidence="2" type="ORF">VRU48_08975</name>
</gene>
<accession>A0ABU7I6Y1</accession>
<evidence type="ECO:0000313" key="3">
    <source>
        <dbReference type="Proteomes" id="UP001336835"/>
    </source>
</evidence>
<dbReference type="GO" id="GO:0016787">
    <property type="term" value="F:hydrolase activity"/>
    <property type="evidence" value="ECO:0007669"/>
    <property type="project" value="UniProtKB-KW"/>
</dbReference>
<comment type="caution">
    <text evidence="2">The sequence shown here is derived from an EMBL/GenBank/DDBJ whole genome shotgun (WGS) entry which is preliminary data.</text>
</comment>
<sequence>MNKFKSSLFVLLAFCSQLVWAQSSKPAIIPFQLTKYNNMAVKALVNHKDTVSLMFHTAASSLMLTEEATKRMKSLVFNRVDSVKSWGGESESRYSKSNSLKIGDLVWENLEVWEDKNSGQQTEGKFGPDLFENKVVEIDFDKSQILVYEKLPAKVKKYEKLPLSYTNSNMFITGTSKLDGKRIDNKFLIHSGYAGAILFDDAFVAANQLDKKLKIVGEKSLKDSYGNIIKTKKAILPGFAIGKIELADVPVGFFEGAIGRQKMSILGGDVLKRFNIIFDAQRTFVYLKANSLAKTAYSNI</sequence>
<organism evidence="2 3">
    <name type="scientific">Pedobacter albus</name>
    <dbReference type="NCBI Taxonomy" id="3113905"/>
    <lineage>
        <taxon>Bacteria</taxon>
        <taxon>Pseudomonadati</taxon>
        <taxon>Bacteroidota</taxon>
        <taxon>Sphingobacteriia</taxon>
        <taxon>Sphingobacteriales</taxon>
        <taxon>Sphingobacteriaceae</taxon>
        <taxon>Pedobacter</taxon>
    </lineage>
</organism>
<protein>
    <submittedName>
        <fullName evidence="2">Retropepsin-like aspartic protease</fullName>
        <ecNumber evidence="2">3.4.23.-</ecNumber>
    </submittedName>
</protein>
<dbReference type="EC" id="3.4.23.-" evidence="2"/>
<dbReference type="Pfam" id="PF13650">
    <property type="entry name" value="Asp_protease_2"/>
    <property type="match status" value="1"/>
</dbReference>
<dbReference type="InterPro" id="IPR021109">
    <property type="entry name" value="Peptidase_aspartic_dom_sf"/>
</dbReference>
<dbReference type="EMBL" id="JAZDQT010000001">
    <property type="protein sequence ID" value="MEE1945239.1"/>
    <property type="molecule type" value="Genomic_DNA"/>
</dbReference>